<reference evidence="2" key="1">
    <citation type="submission" date="2021-02" db="EMBL/GenBank/DDBJ databases">
        <authorList>
            <person name="Nowell W R."/>
        </authorList>
    </citation>
    <scope>NUCLEOTIDE SEQUENCE</scope>
</reference>
<sequence length="94" mass="10131">MCTSCGYYCCASDETCSGTGGCISNLTGSRTWLFVGVSIGPILILMVCIPVCLCCKSARAKPVSFINPAATHRQRSPSMDRDLIAMITQQQYKV</sequence>
<evidence type="ECO:0000256" key="1">
    <source>
        <dbReference type="SAM" id="Phobius"/>
    </source>
</evidence>
<evidence type="ECO:0000313" key="4">
    <source>
        <dbReference type="Proteomes" id="UP000663829"/>
    </source>
</evidence>
<name>A0A815SZN7_9BILA</name>
<evidence type="ECO:0000313" key="3">
    <source>
        <dbReference type="EMBL" id="CAF4359257.1"/>
    </source>
</evidence>
<protein>
    <submittedName>
        <fullName evidence="2">Uncharacterized protein</fullName>
    </submittedName>
</protein>
<dbReference type="EMBL" id="CAJNOQ010022146">
    <property type="protein sequence ID" value="CAF1496958.1"/>
    <property type="molecule type" value="Genomic_DNA"/>
</dbReference>
<keyword evidence="4" id="KW-1185">Reference proteome</keyword>
<comment type="caution">
    <text evidence="2">The sequence shown here is derived from an EMBL/GenBank/DDBJ whole genome shotgun (WGS) entry which is preliminary data.</text>
</comment>
<evidence type="ECO:0000313" key="2">
    <source>
        <dbReference type="EMBL" id="CAF1496958.1"/>
    </source>
</evidence>
<keyword evidence="1" id="KW-0472">Membrane</keyword>
<keyword evidence="1" id="KW-1133">Transmembrane helix</keyword>
<dbReference type="EMBL" id="CAJOBC010087651">
    <property type="protein sequence ID" value="CAF4359257.1"/>
    <property type="molecule type" value="Genomic_DNA"/>
</dbReference>
<proteinExistence type="predicted"/>
<dbReference type="AlphaFoldDB" id="A0A815SZN7"/>
<dbReference type="Proteomes" id="UP000663829">
    <property type="component" value="Unassembled WGS sequence"/>
</dbReference>
<accession>A0A815SZN7</accession>
<dbReference type="Proteomes" id="UP000681722">
    <property type="component" value="Unassembled WGS sequence"/>
</dbReference>
<feature type="transmembrane region" description="Helical" evidence="1">
    <location>
        <begin position="32"/>
        <end position="55"/>
    </location>
</feature>
<keyword evidence="1" id="KW-0812">Transmembrane</keyword>
<organism evidence="2 4">
    <name type="scientific">Didymodactylos carnosus</name>
    <dbReference type="NCBI Taxonomy" id="1234261"/>
    <lineage>
        <taxon>Eukaryota</taxon>
        <taxon>Metazoa</taxon>
        <taxon>Spiralia</taxon>
        <taxon>Gnathifera</taxon>
        <taxon>Rotifera</taxon>
        <taxon>Eurotatoria</taxon>
        <taxon>Bdelloidea</taxon>
        <taxon>Philodinida</taxon>
        <taxon>Philodinidae</taxon>
        <taxon>Didymodactylos</taxon>
    </lineage>
</organism>
<gene>
    <name evidence="2" type="ORF">GPM918_LOCUS36510</name>
    <name evidence="3" type="ORF">SRO942_LOCUS37249</name>
</gene>